<keyword evidence="8" id="KW-0807">Transducer</keyword>
<comment type="subcellular location">
    <subcellularLocation>
        <location evidence="1">Cell membrane</location>
        <topology evidence="1">Multi-pass membrane protein</topology>
    </subcellularLocation>
</comment>
<dbReference type="Proteomes" id="UP000663889">
    <property type="component" value="Unassembled WGS sequence"/>
</dbReference>
<organism evidence="13 14">
    <name type="scientific">Rotaria sordida</name>
    <dbReference type="NCBI Taxonomy" id="392033"/>
    <lineage>
        <taxon>Eukaryota</taxon>
        <taxon>Metazoa</taxon>
        <taxon>Spiralia</taxon>
        <taxon>Gnathifera</taxon>
        <taxon>Rotifera</taxon>
        <taxon>Eurotatoria</taxon>
        <taxon>Bdelloidea</taxon>
        <taxon>Philodinida</taxon>
        <taxon>Philodinidae</taxon>
        <taxon>Rotaria</taxon>
    </lineage>
</organism>
<dbReference type="PRINTS" id="PR00237">
    <property type="entry name" value="GPCRRHODOPSN"/>
</dbReference>
<dbReference type="InterPro" id="IPR017452">
    <property type="entry name" value="GPCR_Rhodpsn_7TM"/>
</dbReference>
<dbReference type="GO" id="GO:0005886">
    <property type="term" value="C:plasma membrane"/>
    <property type="evidence" value="ECO:0007669"/>
    <property type="project" value="UniProtKB-SubCell"/>
</dbReference>
<dbReference type="EMBL" id="CAJNOO010007403">
    <property type="protein sequence ID" value="CAF1467338.1"/>
    <property type="molecule type" value="Genomic_DNA"/>
</dbReference>
<evidence type="ECO:0000256" key="3">
    <source>
        <dbReference type="ARBA" id="ARBA00022692"/>
    </source>
</evidence>
<dbReference type="SUPFAM" id="SSF81321">
    <property type="entry name" value="Family A G protein-coupled receptor-like"/>
    <property type="match status" value="1"/>
</dbReference>
<keyword evidence="5" id="KW-0297">G-protein coupled receptor</keyword>
<keyword evidence="4 9" id="KW-1133">Transmembrane helix</keyword>
<keyword evidence="6 9" id="KW-0472">Membrane</keyword>
<dbReference type="Pfam" id="PF00001">
    <property type="entry name" value="7tm_1"/>
    <property type="match status" value="1"/>
</dbReference>
<evidence type="ECO:0000256" key="4">
    <source>
        <dbReference type="ARBA" id="ARBA00022989"/>
    </source>
</evidence>
<evidence type="ECO:0000259" key="10">
    <source>
        <dbReference type="PROSITE" id="PS50262"/>
    </source>
</evidence>
<sequence length="245" mass="28198">MTTACRIYAFLFLLACIAKIFSYLIQAISRYFIIILYKHKILLTYRTSILLILFSWICSLVLGSSMLISPVAFQYEPESHFCVLTTKVFHTSFTLMIIALLLPVNVIVLPYGIILRHTTRTNLVHVNNVLRNNNKRSIKVFRNILMVVVVLIIGGTPYLISIIVNHIDQIPWPFYSISIFFMMLSAAIELSVLFFTNNEVRRIVYRKLGFHRTTEVHIINMGIMTRNLPIRTGINNIATTPIMIT</sequence>
<dbReference type="PANTHER" id="PTHR24228:SF59">
    <property type="entry name" value="NEUROPEPTIDE RECEPTOR 15"/>
    <property type="match status" value="1"/>
</dbReference>
<dbReference type="Gene3D" id="1.20.1070.10">
    <property type="entry name" value="Rhodopsin 7-helix transmembrane proteins"/>
    <property type="match status" value="1"/>
</dbReference>
<evidence type="ECO:0000313" key="14">
    <source>
        <dbReference type="Proteomes" id="UP000663874"/>
    </source>
</evidence>
<accession>A0A819U4Z7</accession>
<dbReference type="GO" id="GO:0004930">
    <property type="term" value="F:G protein-coupled receptor activity"/>
    <property type="evidence" value="ECO:0007669"/>
    <property type="project" value="UniProtKB-KW"/>
</dbReference>
<dbReference type="OrthoDB" id="10057246at2759"/>
<reference evidence="13" key="1">
    <citation type="submission" date="2021-02" db="EMBL/GenBank/DDBJ databases">
        <authorList>
            <person name="Nowell W R."/>
        </authorList>
    </citation>
    <scope>NUCLEOTIDE SEQUENCE</scope>
</reference>
<proteinExistence type="predicted"/>
<evidence type="ECO:0000313" key="11">
    <source>
        <dbReference type="EMBL" id="CAF1467338.1"/>
    </source>
</evidence>
<feature type="transmembrane region" description="Helical" evidence="9">
    <location>
        <begin position="6"/>
        <end position="28"/>
    </location>
</feature>
<feature type="transmembrane region" description="Helical" evidence="9">
    <location>
        <begin position="49"/>
        <end position="73"/>
    </location>
</feature>
<feature type="transmembrane region" description="Helical" evidence="9">
    <location>
        <begin position="93"/>
        <end position="114"/>
    </location>
</feature>
<dbReference type="AlphaFoldDB" id="A0A819U4Z7"/>
<dbReference type="EMBL" id="CAJNOU010007315">
    <property type="protein sequence ID" value="CAF1522732.1"/>
    <property type="molecule type" value="Genomic_DNA"/>
</dbReference>
<dbReference type="InterPro" id="IPR000276">
    <property type="entry name" value="GPCR_Rhodpsn"/>
</dbReference>
<dbReference type="CDD" id="cd00637">
    <property type="entry name" value="7tm_classA_rhodopsin-like"/>
    <property type="match status" value="1"/>
</dbReference>
<feature type="transmembrane region" description="Helical" evidence="9">
    <location>
        <begin position="140"/>
        <end position="160"/>
    </location>
</feature>
<evidence type="ECO:0000256" key="8">
    <source>
        <dbReference type="ARBA" id="ARBA00023224"/>
    </source>
</evidence>
<dbReference type="Proteomes" id="UP000663874">
    <property type="component" value="Unassembled WGS sequence"/>
</dbReference>
<feature type="transmembrane region" description="Helical" evidence="9">
    <location>
        <begin position="172"/>
        <end position="196"/>
    </location>
</feature>
<dbReference type="PROSITE" id="PS50262">
    <property type="entry name" value="G_PROTEIN_RECEP_F1_2"/>
    <property type="match status" value="1"/>
</dbReference>
<dbReference type="EMBL" id="CAJOBE010009623">
    <property type="protein sequence ID" value="CAF4089157.1"/>
    <property type="molecule type" value="Genomic_DNA"/>
</dbReference>
<dbReference type="Proteomes" id="UP000663882">
    <property type="component" value="Unassembled WGS sequence"/>
</dbReference>
<evidence type="ECO:0000256" key="2">
    <source>
        <dbReference type="ARBA" id="ARBA00022475"/>
    </source>
</evidence>
<gene>
    <name evidence="13" type="ORF">FNK824_LOCUS30796</name>
    <name evidence="11" type="ORF">RFH988_LOCUS37403</name>
    <name evidence="12" type="ORF">SEV965_LOCUS37108</name>
</gene>
<feature type="domain" description="G-protein coupled receptors family 1 profile" evidence="10">
    <location>
        <begin position="1"/>
        <end position="205"/>
    </location>
</feature>
<dbReference type="PANTHER" id="PTHR24228">
    <property type="entry name" value="B2 BRADYKININ RECEPTOR/ANGIOTENSIN II RECEPTOR"/>
    <property type="match status" value="1"/>
</dbReference>
<comment type="caution">
    <text evidence="13">The sequence shown here is derived from an EMBL/GenBank/DDBJ whole genome shotgun (WGS) entry which is preliminary data.</text>
</comment>
<keyword evidence="7" id="KW-0675">Receptor</keyword>
<name>A0A819U4Z7_9BILA</name>
<keyword evidence="3 9" id="KW-0812">Transmembrane</keyword>
<evidence type="ECO:0000256" key="7">
    <source>
        <dbReference type="ARBA" id="ARBA00023170"/>
    </source>
</evidence>
<evidence type="ECO:0000256" key="1">
    <source>
        <dbReference type="ARBA" id="ARBA00004651"/>
    </source>
</evidence>
<evidence type="ECO:0000313" key="13">
    <source>
        <dbReference type="EMBL" id="CAF4089157.1"/>
    </source>
</evidence>
<evidence type="ECO:0000313" key="12">
    <source>
        <dbReference type="EMBL" id="CAF1522732.1"/>
    </source>
</evidence>
<protein>
    <recommendedName>
        <fullName evidence="10">G-protein coupled receptors family 1 profile domain-containing protein</fullName>
    </recommendedName>
</protein>
<evidence type="ECO:0000256" key="5">
    <source>
        <dbReference type="ARBA" id="ARBA00023040"/>
    </source>
</evidence>
<evidence type="ECO:0000256" key="6">
    <source>
        <dbReference type="ARBA" id="ARBA00023136"/>
    </source>
</evidence>
<evidence type="ECO:0000256" key="9">
    <source>
        <dbReference type="SAM" id="Phobius"/>
    </source>
</evidence>
<keyword evidence="2" id="KW-1003">Cell membrane</keyword>